<dbReference type="Gene3D" id="3.40.50.300">
    <property type="entry name" value="P-loop containing nucleotide triphosphate hydrolases"/>
    <property type="match status" value="1"/>
</dbReference>
<sequence>WIVDLGPGAGHDGGRIVFEGTPADLVAGRSTLTGEHLAAYVGTCPRPSRTP</sequence>
<gene>
    <name evidence="1" type="ORF">AVDCRST_MAG05-137</name>
</gene>
<dbReference type="EMBL" id="CADCVM010000022">
    <property type="protein sequence ID" value="CAA9466841.1"/>
    <property type="molecule type" value="Genomic_DNA"/>
</dbReference>
<protein>
    <recommendedName>
        <fullName evidence="2">Excinuclease ABC subunit A</fullName>
    </recommendedName>
</protein>
<organism evidence="1">
    <name type="scientific">uncultured Rubrobacteraceae bacterium</name>
    <dbReference type="NCBI Taxonomy" id="349277"/>
    <lineage>
        <taxon>Bacteria</taxon>
        <taxon>Bacillati</taxon>
        <taxon>Actinomycetota</taxon>
        <taxon>Rubrobacteria</taxon>
        <taxon>Rubrobacterales</taxon>
        <taxon>Rubrobacteraceae</taxon>
        <taxon>environmental samples</taxon>
    </lineage>
</organism>
<accession>A0A6J4RBP0</accession>
<proteinExistence type="predicted"/>
<name>A0A6J4RBP0_9ACTN</name>
<dbReference type="AlphaFoldDB" id="A0A6J4RBP0"/>
<evidence type="ECO:0000313" key="1">
    <source>
        <dbReference type="EMBL" id="CAA9466841.1"/>
    </source>
</evidence>
<dbReference type="InterPro" id="IPR027417">
    <property type="entry name" value="P-loop_NTPase"/>
</dbReference>
<reference evidence="1" key="1">
    <citation type="submission" date="2020-02" db="EMBL/GenBank/DDBJ databases">
        <authorList>
            <person name="Meier V. D."/>
        </authorList>
    </citation>
    <scope>NUCLEOTIDE SEQUENCE</scope>
    <source>
        <strain evidence="1">AVDCRST_MAG05</strain>
    </source>
</reference>
<evidence type="ECO:0008006" key="2">
    <source>
        <dbReference type="Google" id="ProtNLM"/>
    </source>
</evidence>
<feature type="non-terminal residue" evidence="1">
    <location>
        <position position="1"/>
    </location>
</feature>